<comment type="caution">
    <text evidence="2">The sequence shown here is derived from an EMBL/GenBank/DDBJ whole genome shotgun (WGS) entry which is preliminary data.</text>
</comment>
<evidence type="ECO:0000256" key="1">
    <source>
        <dbReference type="SAM" id="MobiDB-lite"/>
    </source>
</evidence>
<dbReference type="AlphaFoldDB" id="A0A423VKA2"/>
<evidence type="ECO:0000313" key="2">
    <source>
        <dbReference type="EMBL" id="ROV91434.1"/>
    </source>
</evidence>
<feature type="region of interest" description="Disordered" evidence="1">
    <location>
        <begin position="246"/>
        <end position="283"/>
    </location>
</feature>
<reference evidence="2 3" key="1">
    <citation type="submission" date="2015-09" db="EMBL/GenBank/DDBJ databases">
        <title>Host preference determinants of Valsa canker pathogens revealed by comparative genomics.</title>
        <authorList>
            <person name="Yin Z."/>
            <person name="Huang L."/>
        </authorList>
    </citation>
    <scope>NUCLEOTIDE SEQUENCE [LARGE SCALE GENOMIC DNA]</scope>
    <source>
        <strain evidence="2 3">YSFL</strain>
    </source>
</reference>
<protein>
    <submittedName>
        <fullName evidence="2">Uncharacterized protein</fullName>
    </submittedName>
</protein>
<dbReference type="OrthoDB" id="5425805at2759"/>
<dbReference type="Proteomes" id="UP000284375">
    <property type="component" value="Unassembled WGS sequence"/>
</dbReference>
<evidence type="ECO:0000313" key="3">
    <source>
        <dbReference type="Proteomes" id="UP000284375"/>
    </source>
</evidence>
<accession>A0A423VKA2</accession>
<feature type="compositionally biased region" description="Basic and acidic residues" evidence="1">
    <location>
        <begin position="274"/>
        <end position="283"/>
    </location>
</feature>
<gene>
    <name evidence="2" type="ORF">VSDG_07140</name>
</gene>
<name>A0A423VKA2_CYTCH</name>
<dbReference type="EMBL" id="LJZO01000043">
    <property type="protein sequence ID" value="ROV91434.1"/>
    <property type="molecule type" value="Genomic_DNA"/>
</dbReference>
<keyword evidence="3" id="KW-1185">Reference proteome</keyword>
<sequence length="801" mass="87231">MSSQNAVGFGFQADVVNISALALSLVGGFLKAISDRGVDALAVAAAIHLGNCVQVRTSLESTVRTHLASRGSSRSVLNKVLSIGWGHSELAIELSQSKAGTNAILLIGALAAGRYPLFRAAQCLSELLSLSGCKKDQIPNVDALKGLVEYLAPFTFDLEFSKVLELITTEAERKMRSRGDITESYEMPRRLSDLGDAPMLAGAIKQLTLTAGRGERMYMILRKHGSWLPAFASHILGMEVELRYTRKKGRSGPQSADKTVFGNTSTLDASGSEQPKESEAQDDKCDDFDPVIWACAGDQGSVVFELGSSDHGLISLYESTGSRTEIVNCPDSVASLEIDTLLQDALKTQLSRRPEIDDGLSEGIQQAIARRSWDLLDNIEMGATPSVPGMFEVHHHINGPFDPAIALEETLGSMGFSETSRAVIGSPILKTRGVPRLLSTLAYLDPRSYQDLTMSCPGPHTTKCLCGFVQDLIQEFAASAVALMQCRFDASQLRVAVMAHTTSRPTTHWSRQCANTEDRRKRSGFDNSQLIDFEYSHLMDHLCVLLFGHNLPLVSKAHEIAPGVAGFSFGAHTVFYTALMQHDAYDALGRIITITSGRVSVDGLLRNVILENLDNTPVRPSTARRITCPNPLATGAFALAVGHFIEPHYQPSDINVFLHATASENAILVRFSVGRLVSKSIEVSLLRSIQAFLAVWRMPECRDDTHTPVKVQRDMNMKIVGFHLEHELSLSKSDGLTLIALHGNKLHQLLTCGLYSTRSWVGPSTVTEPNCTTIFQLEACLKCCIKIARKAKHPSCIIMGG</sequence>
<organism evidence="2 3">
    <name type="scientific">Cytospora chrysosperma</name>
    <name type="common">Cytospora canker fungus</name>
    <name type="synonym">Sphaeria chrysosperma</name>
    <dbReference type="NCBI Taxonomy" id="252740"/>
    <lineage>
        <taxon>Eukaryota</taxon>
        <taxon>Fungi</taxon>
        <taxon>Dikarya</taxon>
        <taxon>Ascomycota</taxon>
        <taxon>Pezizomycotina</taxon>
        <taxon>Sordariomycetes</taxon>
        <taxon>Sordariomycetidae</taxon>
        <taxon>Diaporthales</taxon>
        <taxon>Cytosporaceae</taxon>
        <taxon>Cytospora</taxon>
    </lineage>
</organism>
<proteinExistence type="predicted"/>
<feature type="compositionally biased region" description="Polar residues" evidence="1">
    <location>
        <begin position="252"/>
        <end position="273"/>
    </location>
</feature>